<dbReference type="OrthoDB" id="5956320at2"/>
<protein>
    <submittedName>
        <fullName evidence="2">Uncharacterized protein</fullName>
    </submittedName>
</protein>
<gene>
    <name evidence="2" type="ORF">EKH79_00460</name>
</gene>
<feature type="signal peptide" evidence="1">
    <location>
        <begin position="1"/>
        <end position="22"/>
    </location>
</feature>
<evidence type="ECO:0000313" key="3">
    <source>
        <dbReference type="Proteomes" id="UP000267077"/>
    </source>
</evidence>
<dbReference type="PROSITE" id="PS51257">
    <property type="entry name" value="PROKAR_LIPOPROTEIN"/>
    <property type="match status" value="1"/>
</dbReference>
<accession>A0A3S0PHW2</accession>
<evidence type="ECO:0000256" key="1">
    <source>
        <dbReference type="SAM" id="SignalP"/>
    </source>
</evidence>
<comment type="caution">
    <text evidence="2">The sequence shown here is derived from an EMBL/GenBank/DDBJ whole genome shotgun (WGS) entry which is preliminary data.</text>
</comment>
<sequence length="147" mass="15661">MKRLIIATTIALSLACAGSISAAQDQTRATNLENFTVTATPGQYETYFVDLHTGYGLEALVGNTHTQYVQAERAAERSEALRKLGIAPQPFVAVAIDNSAGPGVAKRVLLFDAAQSAIAVVDVYCKRAVPAGGRHCQLYPRQVQANV</sequence>
<proteinExistence type="predicted"/>
<feature type="chain" id="PRO_5018649227" evidence="1">
    <location>
        <begin position="23"/>
        <end position="147"/>
    </location>
</feature>
<name>A0A3S0PHW2_9GAMM</name>
<evidence type="ECO:0000313" key="2">
    <source>
        <dbReference type="EMBL" id="RUL67113.1"/>
    </source>
</evidence>
<dbReference type="EMBL" id="RYZR01000001">
    <property type="protein sequence ID" value="RUL67113.1"/>
    <property type="molecule type" value="Genomic_DNA"/>
</dbReference>
<dbReference type="Proteomes" id="UP000267077">
    <property type="component" value="Unassembled WGS sequence"/>
</dbReference>
<dbReference type="AlphaFoldDB" id="A0A3S0PHW2"/>
<keyword evidence="3" id="KW-1185">Reference proteome</keyword>
<reference evidence="2 3" key="1">
    <citation type="submission" date="2018-12" db="EMBL/GenBank/DDBJ databases">
        <title>Dyella dinghuensis sp. nov. DHOA06 and Dyella choica sp. nov. 4M-K27, isolated from forest soil.</title>
        <authorList>
            <person name="Qiu L.-H."/>
            <person name="Gao Z.-H."/>
        </authorList>
    </citation>
    <scope>NUCLEOTIDE SEQUENCE [LARGE SCALE GENOMIC DNA]</scope>
    <source>
        <strain evidence="2 3">DHOA06</strain>
    </source>
</reference>
<keyword evidence="1" id="KW-0732">Signal</keyword>
<organism evidence="2 3">
    <name type="scientific">Dyella dinghuensis</name>
    <dbReference type="NCBI Taxonomy" id="1920169"/>
    <lineage>
        <taxon>Bacteria</taxon>
        <taxon>Pseudomonadati</taxon>
        <taxon>Pseudomonadota</taxon>
        <taxon>Gammaproteobacteria</taxon>
        <taxon>Lysobacterales</taxon>
        <taxon>Rhodanobacteraceae</taxon>
        <taxon>Dyella</taxon>
    </lineage>
</organism>
<dbReference type="RefSeq" id="WP_126671824.1">
    <property type="nucleotide sequence ID" value="NZ_RYZR01000001.1"/>
</dbReference>